<dbReference type="EMBL" id="AZDX01000004">
    <property type="protein sequence ID" value="KRL07768.1"/>
    <property type="molecule type" value="Genomic_DNA"/>
</dbReference>
<sequence length="270" mass="31717">MEMEKINDNTIRVLLETDDLTERGITVLDLLGNRKEIESFFYSILDEVDIDNEFRENDAVTFQLLPNRNGLELFISKVNPKDLEDYDYDDDQDDSKDDDDEIENEKNSKDDEKKERNFTDDVRFTFLEPDGSEGRDITEMIHDELVRNSAKDRERQYLENDGDGVSEYLNNKNIERKHYVIEFTDFEDFINLAKLLKSESLASSLYLLDDKYYLDLIFFVDQMSDSHIKDVLSLAVEYGKHISLSHDILEERGKGILVSSAFELARYYFK</sequence>
<protein>
    <recommendedName>
        <fullName evidence="2">Adapter protein MecA</fullName>
    </recommendedName>
</protein>
<dbReference type="Gene3D" id="3.30.70.1950">
    <property type="match status" value="1"/>
</dbReference>
<comment type="similarity">
    <text evidence="1 2">Belongs to the MecA family.</text>
</comment>
<dbReference type="PIRSF" id="PIRSF029008">
    <property type="entry name" value="MecA"/>
    <property type="match status" value="1"/>
</dbReference>
<name>A0A0R1MVW9_9LACO</name>
<feature type="compositionally biased region" description="Basic and acidic residues" evidence="3">
    <location>
        <begin position="104"/>
        <end position="114"/>
    </location>
</feature>
<proteinExistence type="inferred from homology"/>
<evidence type="ECO:0000256" key="2">
    <source>
        <dbReference type="HAMAP-Rule" id="MF_01124"/>
    </source>
</evidence>
<dbReference type="PANTHER" id="PTHR39161">
    <property type="entry name" value="ADAPTER PROTEIN MECA"/>
    <property type="match status" value="1"/>
</dbReference>
<dbReference type="OrthoDB" id="2360201at2"/>
<accession>A0A0R1MVW9</accession>
<dbReference type="InterPro" id="IPR008681">
    <property type="entry name" value="Neg-reg_MecA"/>
</dbReference>
<dbReference type="InterPro" id="IPR038471">
    <property type="entry name" value="MecA_C_sf"/>
</dbReference>
<evidence type="ECO:0000256" key="3">
    <source>
        <dbReference type="SAM" id="MobiDB-lite"/>
    </source>
</evidence>
<evidence type="ECO:0000313" key="5">
    <source>
        <dbReference type="Proteomes" id="UP000051448"/>
    </source>
</evidence>
<comment type="caution">
    <text evidence="4">The sequence shown here is derived from an EMBL/GenBank/DDBJ whole genome shotgun (WGS) entry which is preliminary data.</text>
</comment>
<feature type="region of interest" description="Disordered" evidence="3">
    <location>
        <begin position="84"/>
        <end position="114"/>
    </location>
</feature>
<dbReference type="AlphaFoldDB" id="A0A0R1MVW9"/>
<reference evidence="4 5" key="1">
    <citation type="journal article" date="2015" name="Genome Announc.">
        <title>Expanding the biotechnology potential of lactobacilli through comparative genomics of 213 strains and associated genera.</title>
        <authorList>
            <person name="Sun Z."/>
            <person name="Harris H.M."/>
            <person name="McCann A."/>
            <person name="Guo C."/>
            <person name="Argimon S."/>
            <person name="Zhang W."/>
            <person name="Yang X."/>
            <person name="Jeffery I.B."/>
            <person name="Cooney J.C."/>
            <person name="Kagawa T.F."/>
            <person name="Liu W."/>
            <person name="Song Y."/>
            <person name="Salvetti E."/>
            <person name="Wrobel A."/>
            <person name="Rasinkangas P."/>
            <person name="Parkhill J."/>
            <person name="Rea M.C."/>
            <person name="O'Sullivan O."/>
            <person name="Ritari J."/>
            <person name="Douillard F.P."/>
            <person name="Paul Ross R."/>
            <person name="Yang R."/>
            <person name="Briner A.E."/>
            <person name="Felis G.E."/>
            <person name="de Vos W.M."/>
            <person name="Barrangou R."/>
            <person name="Klaenhammer T.R."/>
            <person name="Caufield P.W."/>
            <person name="Cui Y."/>
            <person name="Zhang H."/>
            <person name="O'Toole P.W."/>
        </authorList>
    </citation>
    <scope>NUCLEOTIDE SEQUENCE [LARGE SCALE GENOMIC DNA]</scope>
    <source>
        <strain evidence="4 5">DSM 19519</strain>
    </source>
</reference>
<gene>
    <name evidence="2" type="primary">mecA</name>
    <name evidence="4" type="ORF">FC92_GL001339</name>
</gene>
<dbReference type="Pfam" id="PF05389">
    <property type="entry name" value="MecA"/>
    <property type="match status" value="1"/>
</dbReference>
<dbReference type="GO" id="GO:0030674">
    <property type="term" value="F:protein-macromolecule adaptor activity"/>
    <property type="evidence" value="ECO:0007669"/>
    <property type="project" value="UniProtKB-UniRule"/>
</dbReference>
<dbReference type="PATRIC" id="fig|1423759.3.peg.1408"/>
<dbReference type="STRING" id="1423759.FC92_GL001339"/>
<dbReference type="GeneID" id="98310628"/>
<comment type="function">
    <text evidence="2">Enables the recognition and targeting of unfolded and aggregated proteins to the ClpC protease or to other proteins involved in proteolysis.</text>
</comment>
<dbReference type="RefSeq" id="WP_057868854.1">
    <property type="nucleotide sequence ID" value="NZ_AZDX01000004.1"/>
</dbReference>
<dbReference type="PANTHER" id="PTHR39161:SF1">
    <property type="entry name" value="ADAPTER PROTEIN MECA 1"/>
    <property type="match status" value="1"/>
</dbReference>
<evidence type="ECO:0000313" key="4">
    <source>
        <dbReference type="EMBL" id="KRL07768.1"/>
    </source>
</evidence>
<dbReference type="Proteomes" id="UP000051448">
    <property type="component" value="Unassembled WGS sequence"/>
</dbReference>
<comment type="domain">
    <text evidence="2">The N-terminal domain probably binds unfolded/aggregated proteins; the C-terminal domain interacts with ClpC.</text>
</comment>
<comment type="subunit">
    <text evidence="2">Homodimer.</text>
</comment>
<keyword evidence="5" id="KW-1185">Reference proteome</keyword>
<evidence type="ECO:0000256" key="1">
    <source>
        <dbReference type="ARBA" id="ARBA00005397"/>
    </source>
</evidence>
<organism evidence="4 5">
    <name type="scientific">Liquorilactobacillus hordei DSM 19519</name>
    <dbReference type="NCBI Taxonomy" id="1423759"/>
    <lineage>
        <taxon>Bacteria</taxon>
        <taxon>Bacillati</taxon>
        <taxon>Bacillota</taxon>
        <taxon>Bacilli</taxon>
        <taxon>Lactobacillales</taxon>
        <taxon>Lactobacillaceae</taxon>
        <taxon>Liquorilactobacillus</taxon>
    </lineage>
</organism>
<dbReference type="HAMAP" id="MF_01124">
    <property type="entry name" value="MecA"/>
    <property type="match status" value="1"/>
</dbReference>
<feature type="compositionally biased region" description="Acidic residues" evidence="3">
    <location>
        <begin position="84"/>
        <end position="103"/>
    </location>
</feature>